<accession>A0A939NP37</accession>
<dbReference type="SUPFAM" id="SSF56317">
    <property type="entry name" value="Carbon-nitrogen hydrolase"/>
    <property type="match status" value="1"/>
</dbReference>
<dbReference type="Gene3D" id="3.60.110.10">
    <property type="entry name" value="Carbon-nitrogen hydrolase"/>
    <property type="match status" value="1"/>
</dbReference>
<feature type="domain" description="CN hydrolase" evidence="2">
    <location>
        <begin position="1"/>
        <end position="126"/>
    </location>
</feature>
<evidence type="ECO:0000256" key="1">
    <source>
        <dbReference type="ARBA" id="ARBA00022801"/>
    </source>
</evidence>
<dbReference type="EMBL" id="JAGETR010000069">
    <property type="protein sequence ID" value="MBO2006885.1"/>
    <property type="molecule type" value="Genomic_DNA"/>
</dbReference>
<protein>
    <recommendedName>
        <fullName evidence="2">CN hydrolase domain-containing protein</fullName>
    </recommendedName>
</protein>
<name>A0A939NP37_SERMA</name>
<dbReference type="InterPro" id="IPR003010">
    <property type="entry name" value="C-N_Hydrolase"/>
</dbReference>
<organism evidence="3">
    <name type="scientific">Serratia marcescens</name>
    <dbReference type="NCBI Taxonomy" id="615"/>
    <lineage>
        <taxon>Bacteria</taxon>
        <taxon>Pseudomonadati</taxon>
        <taxon>Pseudomonadota</taxon>
        <taxon>Gammaproteobacteria</taxon>
        <taxon>Enterobacterales</taxon>
        <taxon>Yersiniaceae</taxon>
        <taxon>Serratia</taxon>
    </lineage>
</organism>
<proteinExistence type="predicted"/>
<dbReference type="PANTHER" id="PTHR43674">
    <property type="entry name" value="NITRILASE C965.09-RELATED"/>
    <property type="match status" value="1"/>
</dbReference>
<dbReference type="PANTHER" id="PTHR43674:SF2">
    <property type="entry name" value="BETA-UREIDOPROPIONASE"/>
    <property type="match status" value="1"/>
</dbReference>
<reference evidence="3" key="1">
    <citation type="submission" date="2021-03" db="EMBL/GenBank/DDBJ databases">
        <title>Molecular epidemiology and mechanisms of colistin and carbapenem resistance in Enterobacteriaceae from clinical isolates, the environment and porcine samples in Pretoria, South Africa.</title>
        <authorList>
            <person name="Bogoshi D."/>
            <person name="Mbelle N.M."/>
            <person name="Naidoo V."/>
            <person name="Osei Sekyere J."/>
        </authorList>
    </citation>
    <scope>NUCLEOTIDE SEQUENCE</scope>
    <source>
        <strain evidence="3">C080</strain>
    </source>
</reference>
<evidence type="ECO:0000313" key="3">
    <source>
        <dbReference type="EMBL" id="MBO2006885.1"/>
    </source>
</evidence>
<dbReference type="InterPro" id="IPR036526">
    <property type="entry name" value="C-N_Hydrolase_sf"/>
</dbReference>
<keyword evidence="1" id="KW-0378">Hydrolase</keyword>
<comment type="caution">
    <text evidence="3">The sequence shown here is derived from an EMBL/GenBank/DDBJ whole genome shotgun (WGS) entry which is preliminary data.</text>
</comment>
<dbReference type="Pfam" id="PF00795">
    <property type="entry name" value="CN_hydrolase"/>
    <property type="match status" value="1"/>
</dbReference>
<sequence>MYCPNWPIPDTCLPTGKRRPCRRGAKRPQRSGLMDFARKHDVYLVAGVAERDGAQLYDTAVLVGPDGLSPLPQGASVESGKAVVYAGQSGLPVFDTPIGRIGMLVCWDIWFRKCPAYWRSKARYHL</sequence>
<evidence type="ECO:0000259" key="2">
    <source>
        <dbReference type="PROSITE" id="PS50263"/>
    </source>
</evidence>
<gene>
    <name evidence="3" type="ORF">J4732_11515</name>
</gene>
<dbReference type="GO" id="GO:0016811">
    <property type="term" value="F:hydrolase activity, acting on carbon-nitrogen (but not peptide) bonds, in linear amides"/>
    <property type="evidence" value="ECO:0007669"/>
    <property type="project" value="UniProtKB-ARBA"/>
</dbReference>
<dbReference type="InterPro" id="IPR050345">
    <property type="entry name" value="Aliph_Amidase/BUP"/>
</dbReference>
<dbReference type="PROSITE" id="PS50263">
    <property type="entry name" value="CN_HYDROLASE"/>
    <property type="match status" value="1"/>
</dbReference>
<dbReference type="AlphaFoldDB" id="A0A939NP37"/>